<comment type="caution">
    <text evidence="1">The sequence shown here is derived from an EMBL/GenBank/DDBJ whole genome shotgun (WGS) entry which is preliminary data.</text>
</comment>
<evidence type="ECO:0000313" key="2">
    <source>
        <dbReference type="Proteomes" id="UP001194714"/>
    </source>
</evidence>
<dbReference type="EMBL" id="JAAEJV010000012">
    <property type="protein sequence ID" value="MBF5059162.1"/>
    <property type="molecule type" value="Genomic_DNA"/>
</dbReference>
<sequence length="113" mass="12012">MGLPTELLKVLGSTVGDGHCGIGSLFFLHEKSSKGFSHNVTAANDDNMFARGVDLAFFKEGYDPEGSAGGKASRDAEKEFADVDGVKPIDIFIGVNRFDNRSGVNLFGEGLLN</sequence>
<name>A0ABS0AYE6_9BACT</name>
<protein>
    <submittedName>
        <fullName evidence="1">Uncharacterized protein</fullName>
    </submittedName>
</protein>
<evidence type="ECO:0000313" key="1">
    <source>
        <dbReference type="EMBL" id="MBF5059162.1"/>
    </source>
</evidence>
<accession>A0ABS0AYE6</accession>
<dbReference type="Proteomes" id="UP001194714">
    <property type="component" value="Unassembled WGS sequence"/>
</dbReference>
<proteinExistence type="predicted"/>
<keyword evidence="2" id="KW-1185">Reference proteome</keyword>
<gene>
    <name evidence="1" type="ORF">NEPTK9_000670</name>
</gene>
<reference evidence="1 2" key="1">
    <citation type="submission" date="2020-01" db="EMBL/GenBank/DDBJ databases">
        <title>Draft genome sequence of Cand. Neptunochlamydia vexilliferae K9.</title>
        <authorList>
            <person name="Schulz F."/>
            <person name="Koestlbacher S."/>
            <person name="Wascher F."/>
            <person name="Pizzetti I."/>
            <person name="Horn M."/>
        </authorList>
    </citation>
    <scope>NUCLEOTIDE SEQUENCE [LARGE SCALE GENOMIC DNA]</scope>
    <source>
        <strain evidence="1 2">K9</strain>
    </source>
</reference>
<organism evidence="1 2">
    <name type="scientific">Candidatus Neptunichlamydia vexilliferae</name>
    <dbReference type="NCBI Taxonomy" id="1651774"/>
    <lineage>
        <taxon>Bacteria</taxon>
        <taxon>Pseudomonadati</taxon>
        <taxon>Chlamydiota</taxon>
        <taxon>Chlamydiia</taxon>
        <taxon>Parachlamydiales</taxon>
        <taxon>Simkaniaceae</taxon>
        <taxon>Candidatus Neptunichlamydia</taxon>
    </lineage>
</organism>